<comment type="caution">
    <text evidence="2">The sequence shown here is derived from an EMBL/GenBank/DDBJ whole genome shotgun (WGS) entry which is preliminary data.</text>
</comment>
<dbReference type="CDD" id="cd01127">
    <property type="entry name" value="TrwB_TraG_TraD_VirD4"/>
    <property type="match status" value="1"/>
</dbReference>
<dbReference type="EMBL" id="LCNM01000013">
    <property type="protein sequence ID" value="KKU56017.1"/>
    <property type="molecule type" value="Genomic_DNA"/>
</dbReference>
<dbReference type="InterPro" id="IPR019476">
    <property type="entry name" value="T4SS_TraD_DNA-bd"/>
</dbReference>
<accession>A0A0G1RG22</accession>
<dbReference type="Pfam" id="PF10412">
    <property type="entry name" value="TrwB_AAD_bind"/>
    <property type="match status" value="1"/>
</dbReference>
<protein>
    <recommendedName>
        <fullName evidence="1">Type IV secretion system coupling protein TraD DNA-binding domain-containing protein</fullName>
    </recommendedName>
</protein>
<dbReference type="InterPro" id="IPR051162">
    <property type="entry name" value="T4SS_component"/>
</dbReference>
<evidence type="ECO:0000259" key="1">
    <source>
        <dbReference type="Pfam" id="PF10412"/>
    </source>
</evidence>
<feature type="domain" description="Type IV secretion system coupling protein TraD DNA-binding" evidence="1">
    <location>
        <begin position="337"/>
        <end position="643"/>
    </location>
</feature>
<proteinExistence type="predicted"/>
<reference evidence="2 3" key="1">
    <citation type="journal article" date="2015" name="Nature">
        <title>rRNA introns, odd ribosomes, and small enigmatic genomes across a large radiation of phyla.</title>
        <authorList>
            <person name="Brown C.T."/>
            <person name="Hug L.A."/>
            <person name="Thomas B.C."/>
            <person name="Sharon I."/>
            <person name="Castelle C.J."/>
            <person name="Singh A."/>
            <person name="Wilkins M.J."/>
            <person name="Williams K.H."/>
            <person name="Banfield J.F."/>
        </authorList>
    </citation>
    <scope>NUCLEOTIDE SEQUENCE [LARGE SCALE GENOMIC DNA]</scope>
</reference>
<dbReference type="Gene3D" id="3.40.50.300">
    <property type="entry name" value="P-loop containing nucleotide triphosphate hydrolases"/>
    <property type="match status" value="2"/>
</dbReference>
<dbReference type="InterPro" id="IPR027417">
    <property type="entry name" value="P-loop_NTPase"/>
</dbReference>
<dbReference type="Proteomes" id="UP000034607">
    <property type="component" value="Unassembled WGS sequence"/>
</dbReference>
<dbReference type="SUPFAM" id="SSF52540">
    <property type="entry name" value="P-loop containing nucleoside triphosphate hydrolases"/>
    <property type="match status" value="1"/>
</dbReference>
<sequence length="720" mass="79880">MPLTVLSLRVPRESENTPEQTAQLLASLAKAATRPGFFPNLFGHQPVYLSLEVTLVDGQIVFTIVFPPHLSTFVQSQMLATYPDVVMAPIPDYLSSWPDHPAVKLSLIRQAFASYFPLRDYADYKEVDPMLPLLGVLSKAGTDDKILIQFVLSPPARNIQKNAYSYLHPKSSLGPDGKPQKVPPPEGKKLIEDKLSQPLVGVSIRFATTKPELLHDLHGAVSVLNRPDGNSLIPSRLLPWYPRRLWRAVVSRTPFSSLTVPPATLNVMELSSLWHLPGVYTKLPNVAWSVSSSLVEAPDSLPVFKKDSVNADTNFFASTVYRNQPATFGIKLPDRLRHVYVLGKSGTGKSTLLENMAIDDFKKGRGVAFIDPHGDSSESLLNYIPSSRINDTIYFNPADRDHPIALNILEVANPDQAELVTSGIVAIFHKLYGHSWGPRLEYILRNTVLTLTHIPGTTLPDVVKMLTQSNFRNQIYPRLANPQLLSFWKDEFERLEERTRAEHIAPILNKVGQFVNSPLIHNLISHPKSSIDLEDVLNSGKILIANLSQGKLGEDNSALLGAMFITKLQLASMNRVDMPLSQRREFFLYVDEFQNFATASFIKILSEARKFGLGLVLANQYIAQIPLEIQKAIFGNVGTTVCFVMGSDDARIMEAEFGKVFSAASLVSLQKYQVAIRMTIDGTVSPPFLAATLPPAKSTNQNKAKVITVSRERYAVKLKA</sequence>
<gene>
    <name evidence="2" type="ORF">UX78_C0013G0013</name>
</gene>
<organism evidence="2 3">
    <name type="scientific">Candidatus Amesbacteria bacterium GW2011_GWA2_47_11</name>
    <dbReference type="NCBI Taxonomy" id="1618357"/>
    <lineage>
        <taxon>Bacteria</taxon>
        <taxon>Candidatus Amesiibacteriota</taxon>
    </lineage>
</organism>
<name>A0A0G1RG22_9BACT</name>
<dbReference type="PANTHER" id="PTHR30121">
    <property type="entry name" value="UNCHARACTERIZED PROTEIN YJGR-RELATED"/>
    <property type="match status" value="1"/>
</dbReference>
<dbReference type="AlphaFoldDB" id="A0A0G1RG22"/>
<dbReference type="PATRIC" id="fig|1618357.3.peg.657"/>
<evidence type="ECO:0000313" key="3">
    <source>
        <dbReference type="Proteomes" id="UP000034607"/>
    </source>
</evidence>
<dbReference type="PANTHER" id="PTHR30121:SF11">
    <property type="entry name" value="AAA+ ATPASE DOMAIN-CONTAINING PROTEIN"/>
    <property type="match status" value="1"/>
</dbReference>
<evidence type="ECO:0000313" key="2">
    <source>
        <dbReference type="EMBL" id="KKU56017.1"/>
    </source>
</evidence>